<keyword evidence="3" id="KW-1185">Reference proteome</keyword>
<evidence type="ECO:0000256" key="1">
    <source>
        <dbReference type="SAM" id="MobiDB-lite"/>
    </source>
</evidence>
<reference evidence="2 3" key="1">
    <citation type="submission" date="2024-02" db="EMBL/GenBank/DDBJ databases">
        <authorList>
            <person name="Daric V."/>
            <person name="Darras S."/>
        </authorList>
    </citation>
    <scope>NUCLEOTIDE SEQUENCE [LARGE SCALE GENOMIC DNA]</scope>
</reference>
<sequence length="171" mass="19618">MNSSRRGSNPSVRKIAIVDDGKSHNKNLHKISNGGALSNDKGSFKGLRRIMDPRDVEDSKRREAQNNRRASVHYAQVPKVVHTENKTRTRRLSAPARSAPVIDDLLTNDMELTREERVLIANFRLQKQTTNEHYGDKNNNVQNQSKRRVSFLPSYTEEALSPLKEEDERRN</sequence>
<proteinExistence type="predicted"/>
<organism evidence="2 3">
    <name type="scientific">Clavelina lepadiformis</name>
    <name type="common">Light-bulb sea squirt</name>
    <name type="synonym">Ascidia lepadiformis</name>
    <dbReference type="NCBI Taxonomy" id="159417"/>
    <lineage>
        <taxon>Eukaryota</taxon>
        <taxon>Metazoa</taxon>
        <taxon>Chordata</taxon>
        <taxon>Tunicata</taxon>
        <taxon>Ascidiacea</taxon>
        <taxon>Aplousobranchia</taxon>
        <taxon>Clavelinidae</taxon>
        <taxon>Clavelina</taxon>
    </lineage>
</organism>
<comment type="caution">
    <text evidence="2">The sequence shown here is derived from an EMBL/GenBank/DDBJ whole genome shotgun (WGS) entry which is preliminary data.</text>
</comment>
<gene>
    <name evidence="2" type="ORF">CVLEPA_LOCUS13273</name>
</gene>
<feature type="region of interest" description="Disordered" evidence="1">
    <location>
        <begin position="20"/>
        <end position="44"/>
    </location>
</feature>
<evidence type="ECO:0000313" key="3">
    <source>
        <dbReference type="Proteomes" id="UP001642483"/>
    </source>
</evidence>
<dbReference type="EMBL" id="CAWYQH010000096">
    <property type="protein sequence ID" value="CAK8682612.1"/>
    <property type="molecule type" value="Genomic_DNA"/>
</dbReference>
<evidence type="ECO:0000313" key="2">
    <source>
        <dbReference type="EMBL" id="CAK8682612.1"/>
    </source>
</evidence>
<name>A0ABP0FSL6_CLALP</name>
<accession>A0ABP0FSL6</accession>
<feature type="region of interest" description="Disordered" evidence="1">
    <location>
        <begin position="152"/>
        <end position="171"/>
    </location>
</feature>
<protein>
    <submittedName>
        <fullName evidence="2">Uncharacterized protein</fullName>
    </submittedName>
</protein>
<dbReference type="Proteomes" id="UP001642483">
    <property type="component" value="Unassembled WGS sequence"/>
</dbReference>